<evidence type="ECO:0000256" key="1">
    <source>
        <dbReference type="ARBA" id="ARBA00022679"/>
    </source>
</evidence>
<dbReference type="InterPro" id="IPR023213">
    <property type="entry name" value="CAT-like_dom_sf"/>
</dbReference>
<protein>
    <submittedName>
        <fullName evidence="2">Uncharacterized protein</fullName>
    </submittedName>
</protein>
<organism evidence="2 3">
    <name type="scientific">Papaver nudicaule</name>
    <name type="common">Iceland poppy</name>
    <dbReference type="NCBI Taxonomy" id="74823"/>
    <lineage>
        <taxon>Eukaryota</taxon>
        <taxon>Viridiplantae</taxon>
        <taxon>Streptophyta</taxon>
        <taxon>Embryophyta</taxon>
        <taxon>Tracheophyta</taxon>
        <taxon>Spermatophyta</taxon>
        <taxon>Magnoliopsida</taxon>
        <taxon>Ranunculales</taxon>
        <taxon>Papaveraceae</taxon>
        <taxon>Papaveroideae</taxon>
        <taxon>Papaver</taxon>
    </lineage>
</organism>
<proteinExistence type="predicted"/>
<reference evidence="2" key="1">
    <citation type="submission" date="2022-03" db="EMBL/GenBank/DDBJ databases">
        <title>A functionally conserved STORR gene fusion in Papaver species that diverged 16.8 million years ago.</title>
        <authorList>
            <person name="Catania T."/>
        </authorList>
    </citation>
    <scope>NUCLEOTIDE SEQUENCE</scope>
    <source>
        <strain evidence="2">S-191538</strain>
    </source>
</reference>
<dbReference type="Pfam" id="PF02458">
    <property type="entry name" value="Transferase"/>
    <property type="match status" value="1"/>
</dbReference>
<sequence>MEKPLIYQLGSYFDAACIMMGSSPRFDIYGCDFGIGKAVAARSGFANKFDGKVTSYPGLTGNGSVMLEVCLPPESMSALGSDEEFMDAVSPHDIHLEHLAHV</sequence>
<dbReference type="EMBL" id="JAJJMA010072591">
    <property type="protein sequence ID" value="MCL7027831.1"/>
    <property type="molecule type" value="Genomic_DNA"/>
</dbReference>
<comment type="caution">
    <text evidence="2">The sequence shown here is derived from an EMBL/GenBank/DDBJ whole genome shotgun (WGS) entry which is preliminary data.</text>
</comment>
<dbReference type="GO" id="GO:0016740">
    <property type="term" value="F:transferase activity"/>
    <property type="evidence" value="ECO:0007669"/>
    <property type="project" value="UniProtKB-KW"/>
</dbReference>
<keyword evidence="1" id="KW-0808">Transferase</keyword>
<evidence type="ECO:0000313" key="3">
    <source>
        <dbReference type="Proteomes" id="UP001177140"/>
    </source>
</evidence>
<keyword evidence="3" id="KW-1185">Reference proteome</keyword>
<accession>A0AA41V1Y8</accession>
<gene>
    <name evidence="2" type="ORF">MKW94_011322</name>
</gene>
<dbReference type="PANTHER" id="PTHR31896">
    <property type="entry name" value="FAMILY REGULATORY PROTEIN, PUTATIVE (AFU_ORTHOLOGUE AFUA_3G14730)-RELATED"/>
    <property type="match status" value="1"/>
</dbReference>
<name>A0AA41V1Y8_PAPNU</name>
<dbReference type="Proteomes" id="UP001177140">
    <property type="component" value="Unassembled WGS sequence"/>
</dbReference>
<dbReference type="InterPro" id="IPR051283">
    <property type="entry name" value="Sec_Metabolite_Acyltrans"/>
</dbReference>
<dbReference type="AlphaFoldDB" id="A0AA41V1Y8"/>
<evidence type="ECO:0000313" key="2">
    <source>
        <dbReference type="EMBL" id="MCL7027831.1"/>
    </source>
</evidence>
<dbReference type="Gene3D" id="3.30.559.10">
    <property type="entry name" value="Chloramphenicol acetyltransferase-like domain"/>
    <property type="match status" value="1"/>
</dbReference>
<dbReference type="PANTHER" id="PTHR31896:SF12">
    <property type="entry name" value="HXXXD-TYPE ACYL-TRANSFERASE FAMILY PROTEIN"/>
    <property type="match status" value="1"/>
</dbReference>